<dbReference type="PRINTS" id="PR00411">
    <property type="entry name" value="PNDRDTASEI"/>
</dbReference>
<dbReference type="STRING" id="1121256.SAMN02746089_00058"/>
<dbReference type="SUPFAM" id="SSF160996">
    <property type="entry name" value="HI0933 insert domain-like"/>
    <property type="match status" value="1"/>
</dbReference>
<name>A0A1M4SJY6_9THEO</name>
<dbReference type="InterPro" id="IPR004792">
    <property type="entry name" value="BaiN-like"/>
</dbReference>
<dbReference type="Pfam" id="PF22780">
    <property type="entry name" value="HI0933_like_1st"/>
    <property type="match status" value="1"/>
</dbReference>
<dbReference type="Gene3D" id="3.50.50.60">
    <property type="entry name" value="FAD/NAD(P)-binding domain"/>
    <property type="match status" value="1"/>
</dbReference>
<keyword evidence="7" id="KW-1185">Reference proteome</keyword>
<dbReference type="InterPro" id="IPR057661">
    <property type="entry name" value="RsdA/BaiN/AoA(So)_Rossmann"/>
</dbReference>
<evidence type="ECO:0000256" key="1">
    <source>
        <dbReference type="ARBA" id="ARBA00001974"/>
    </source>
</evidence>
<dbReference type="Proteomes" id="UP000184088">
    <property type="component" value="Unassembled WGS sequence"/>
</dbReference>
<gene>
    <name evidence="6" type="ORF">SAMN02746089_00058</name>
</gene>
<dbReference type="AlphaFoldDB" id="A0A1M4SJY6"/>
<organism evidence="6 7">
    <name type="scientific">Caldanaerobius fijiensis DSM 17918</name>
    <dbReference type="NCBI Taxonomy" id="1121256"/>
    <lineage>
        <taxon>Bacteria</taxon>
        <taxon>Bacillati</taxon>
        <taxon>Bacillota</taxon>
        <taxon>Clostridia</taxon>
        <taxon>Thermoanaerobacterales</taxon>
        <taxon>Thermoanaerobacteraceae</taxon>
        <taxon>Caldanaerobius</taxon>
    </lineage>
</organism>
<protein>
    <recommendedName>
        <fullName evidence="8">NAD(P)/FAD-dependent oxidoreductase</fullName>
    </recommendedName>
</protein>
<reference evidence="6 7" key="1">
    <citation type="submission" date="2016-11" db="EMBL/GenBank/DDBJ databases">
        <authorList>
            <person name="Jaros S."/>
            <person name="Januszkiewicz K."/>
            <person name="Wedrychowicz H."/>
        </authorList>
    </citation>
    <scope>NUCLEOTIDE SEQUENCE [LARGE SCALE GENOMIC DNA]</scope>
    <source>
        <strain evidence="6 7">DSM 17918</strain>
    </source>
</reference>
<evidence type="ECO:0000313" key="7">
    <source>
        <dbReference type="Proteomes" id="UP000184088"/>
    </source>
</evidence>
<evidence type="ECO:0000256" key="3">
    <source>
        <dbReference type="ARBA" id="ARBA00022827"/>
    </source>
</evidence>
<keyword evidence="2" id="KW-0285">Flavoprotein</keyword>
<evidence type="ECO:0000256" key="2">
    <source>
        <dbReference type="ARBA" id="ARBA00022630"/>
    </source>
</evidence>
<dbReference type="Pfam" id="PF03486">
    <property type="entry name" value="HI0933_like"/>
    <property type="match status" value="1"/>
</dbReference>
<feature type="domain" description="RsdA/BaiN/AoA(So)-like insert" evidence="5">
    <location>
        <begin position="191"/>
        <end position="346"/>
    </location>
</feature>
<dbReference type="PANTHER" id="PTHR42887">
    <property type="entry name" value="OS12G0638800 PROTEIN"/>
    <property type="match status" value="1"/>
</dbReference>
<proteinExistence type="predicted"/>
<dbReference type="Gene3D" id="2.40.30.10">
    <property type="entry name" value="Translation factors"/>
    <property type="match status" value="1"/>
</dbReference>
<dbReference type="InterPro" id="IPR023166">
    <property type="entry name" value="BaiN-like_dom_sf"/>
</dbReference>
<accession>A0A1M4SJY6</accession>
<evidence type="ECO:0000313" key="6">
    <source>
        <dbReference type="EMBL" id="SHE32499.1"/>
    </source>
</evidence>
<evidence type="ECO:0000259" key="5">
    <source>
        <dbReference type="Pfam" id="PF22780"/>
    </source>
</evidence>
<dbReference type="RefSeq" id="WP_073341095.1">
    <property type="nucleotide sequence ID" value="NZ_FQVH01000001.1"/>
</dbReference>
<dbReference type="SUPFAM" id="SSF51905">
    <property type="entry name" value="FAD/NAD(P)-binding domain"/>
    <property type="match status" value="1"/>
</dbReference>
<dbReference type="InterPro" id="IPR036188">
    <property type="entry name" value="FAD/NAD-bd_sf"/>
</dbReference>
<dbReference type="OrthoDB" id="9773233at2"/>
<keyword evidence="3" id="KW-0274">FAD</keyword>
<dbReference type="InterPro" id="IPR055178">
    <property type="entry name" value="RsdA/BaiN/AoA(So)-like_dom"/>
</dbReference>
<comment type="cofactor">
    <cofactor evidence="1">
        <name>FAD</name>
        <dbReference type="ChEBI" id="CHEBI:57692"/>
    </cofactor>
</comment>
<evidence type="ECO:0000259" key="4">
    <source>
        <dbReference type="Pfam" id="PF03486"/>
    </source>
</evidence>
<sequence length="412" mass="45370">MKKYDAIVIGGGPAGLFAAINLSGGSRSVLILEKNQKPGKKLLLTGGGQCNLTHTGDVSELLKHYGDGAKFLKTALFSFSNTDLMHFFNKRKLKLITEEDGKVFPASKKAEDVLNVLLRECDKNGVEIECGTPVKHVEKSDDGFYIFTDIKKYLGKNLIIATGGMSYPKTGSTGDGYAFAKYFGHTINQVRPALTPLYVKDFVLKDLAGISFEDLCLSLWRDGKKVREFSGDVLITHRGISGPGVLNNSKYVDAGDVIKINFMNTNPERFRADFVETVAKNGGLTVKSILRKYPIPRRLADKILQLAGIPDEMTCANLKKEYRKRLVEMLTEFPIEVEKPGDFNVAMITKGGISLREVKPTSMESRLVKGLYFAGEILDIDGDTGGYNLQAAFSTGYLAARSILQNTHEIML</sequence>
<dbReference type="PANTHER" id="PTHR42887:SF2">
    <property type="entry name" value="OS12G0638800 PROTEIN"/>
    <property type="match status" value="1"/>
</dbReference>
<dbReference type="Gene3D" id="1.10.8.260">
    <property type="entry name" value="HI0933 insert domain-like"/>
    <property type="match status" value="1"/>
</dbReference>
<dbReference type="PRINTS" id="PR00368">
    <property type="entry name" value="FADPNR"/>
</dbReference>
<evidence type="ECO:0008006" key="8">
    <source>
        <dbReference type="Google" id="ProtNLM"/>
    </source>
</evidence>
<feature type="domain" description="RsdA/BaiN/AoA(So)-like Rossmann fold-like" evidence="4">
    <location>
        <begin position="5"/>
        <end position="401"/>
    </location>
</feature>
<dbReference type="EMBL" id="FQVH01000001">
    <property type="protein sequence ID" value="SHE32499.1"/>
    <property type="molecule type" value="Genomic_DNA"/>
</dbReference>
<dbReference type="NCBIfam" id="TIGR00275">
    <property type="entry name" value="aminoacetone oxidase family FAD-binding enzyme"/>
    <property type="match status" value="1"/>
</dbReference>